<dbReference type="InterPro" id="IPR052157">
    <property type="entry name" value="BCAA_transport_permease"/>
</dbReference>
<evidence type="ECO:0000256" key="4">
    <source>
        <dbReference type="ARBA" id="ARBA00022692"/>
    </source>
</evidence>
<feature type="transmembrane region" description="Helical" evidence="9">
    <location>
        <begin position="137"/>
        <end position="161"/>
    </location>
</feature>
<proteinExistence type="inferred from homology"/>
<name>A0A1I4Y1A8_9ACTN</name>
<dbReference type="STRING" id="1993.SAMN04489713_1011136"/>
<evidence type="ECO:0000256" key="8">
    <source>
        <dbReference type="ARBA" id="ARBA00037998"/>
    </source>
</evidence>
<feature type="transmembrane region" description="Helical" evidence="9">
    <location>
        <begin position="259"/>
        <end position="279"/>
    </location>
</feature>
<protein>
    <submittedName>
        <fullName evidence="10">Amino acid/amide ABC transporter membrane protein 1, HAAT family</fullName>
    </submittedName>
</protein>
<keyword evidence="11" id="KW-1185">Reference proteome</keyword>
<feature type="transmembrane region" description="Helical" evidence="9">
    <location>
        <begin position="193"/>
        <end position="215"/>
    </location>
</feature>
<dbReference type="EMBL" id="FOVH01000001">
    <property type="protein sequence ID" value="SFN31908.1"/>
    <property type="molecule type" value="Genomic_DNA"/>
</dbReference>
<evidence type="ECO:0000256" key="3">
    <source>
        <dbReference type="ARBA" id="ARBA00022475"/>
    </source>
</evidence>
<feature type="transmembrane region" description="Helical" evidence="9">
    <location>
        <begin position="36"/>
        <end position="56"/>
    </location>
</feature>
<evidence type="ECO:0000256" key="7">
    <source>
        <dbReference type="ARBA" id="ARBA00023136"/>
    </source>
</evidence>
<dbReference type="RefSeq" id="WP_021594702.1">
    <property type="nucleotide sequence ID" value="NZ_CP083237.1"/>
</dbReference>
<dbReference type="Pfam" id="PF02653">
    <property type="entry name" value="BPD_transp_2"/>
    <property type="match status" value="1"/>
</dbReference>
<evidence type="ECO:0000256" key="2">
    <source>
        <dbReference type="ARBA" id="ARBA00022448"/>
    </source>
</evidence>
<gene>
    <name evidence="10" type="ORF">SAMN04489713_1011136</name>
</gene>
<dbReference type="GeneID" id="99656977"/>
<dbReference type="CDD" id="cd06582">
    <property type="entry name" value="TM_PBP1_LivH_like"/>
    <property type="match status" value="1"/>
</dbReference>
<feature type="transmembrane region" description="Helical" evidence="9">
    <location>
        <begin position="96"/>
        <end position="117"/>
    </location>
</feature>
<dbReference type="InParanoid" id="A0A1I4Y1A8"/>
<dbReference type="Proteomes" id="UP000183413">
    <property type="component" value="Unassembled WGS sequence"/>
</dbReference>
<dbReference type="AlphaFoldDB" id="A0A1I4Y1A8"/>
<evidence type="ECO:0000313" key="10">
    <source>
        <dbReference type="EMBL" id="SFN31908.1"/>
    </source>
</evidence>
<keyword evidence="3" id="KW-1003">Cell membrane</keyword>
<dbReference type="PANTHER" id="PTHR11795:SF452">
    <property type="entry name" value="ABC TRANSPORTER PERMEASE PROTEIN"/>
    <property type="match status" value="1"/>
</dbReference>
<comment type="similarity">
    <text evidence="8">Belongs to the binding-protein-dependent transport system permease family. LivHM subfamily.</text>
</comment>
<keyword evidence="7 9" id="KW-0472">Membrane</keyword>
<organism evidence="10 11">
    <name type="scientific">Actinomadura madurae</name>
    <dbReference type="NCBI Taxonomy" id="1993"/>
    <lineage>
        <taxon>Bacteria</taxon>
        <taxon>Bacillati</taxon>
        <taxon>Actinomycetota</taxon>
        <taxon>Actinomycetes</taxon>
        <taxon>Streptosporangiales</taxon>
        <taxon>Thermomonosporaceae</taxon>
        <taxon>Actinomadura</taxon>
    </lineage>
</organism>
<evidence type="ECO:0000256" key="1">
    <source>
        <dbReference type="ARBA" id="ARBA00004651"/>
    </source>
</evidence>
<keyword evidence="5" id="KW-0029">Amino-acid transport</keyword>
<keyword evidence="2" id="KW-0813">Transport</keyword>
<dbReference type="eggNOG" id="COG0559">
    <property type="taxonomic scope" value="Bacteria"/>
</dbReference>
<sequence length="291" mass="30078">MDTTYIFELLVNGVILGSSYALLAAGLAVIFGVLNVVNFAHGALYMLGAFAAYFLIPHGGYWAGLLLSAGIMAALGTVLHEGLLRRLPPDGAFSRTLLLTLGLAMIIQNGSIMLWGAGPRQLAEDARPQGHVMLGEVMVPAGRALIVVVAVVALGALYLFLNRTQVGRAMRGVSQNPTAALVVGISPTRIGRLAMALGVGLAGLAGATLAPVFTVSPQMGITIVFKVFAIVVIGGLGSVPGAVIVAFGVGVLESFAGGYGSAMTQSVSVFLFMIVIMLVRPQGLFSKEVRV</sequence>
<reference evidence="10 11" key="1">
    <citation type="submission" date="2016-10" db="EMBL/GenBank/DDBJ databases">
        <authorList>
            <person name="de Groot N.N."/>
        </authorList>
    </citation>
    <scope>NUCLEOTIDE SEQUENCE [LARGE SCALE GENOMIC DNA]</scope>
    <source>
        <strain evidence="10 11">DSM 43067</strain>
    </source>
</reference>
<dbReference type="GO" id="GO:0022857">
    <property type="term" value="F:transmembrane transporter activity"/>
    <property type="evidence" value="ECO:0007669"/>
    <property type="project" value="InterPro"/>
</dbReference>
<keyword evidence="6 9" id="KW-1133">Transmembrane helix</keyword>
<comment type="subcellular location">
    <subcellularLocation>
        <location evidence="1">Cell membrane</location>
        <topology evidence="1">Multi-pass membrane protein</topology>
    </subcellularLocation>
</comment>
<dbReference type="GO" id="GO:0006865">
    <property type="term" value="P:amino acid transport"/>
    <property type="evidence" value="ECO:0007669"/>
    <property type="project" value="UniProtKB-KW"/>
</dbReference>
<evidence type="ECO:0000313" key="11">
    <source>
        <dbReference type="Proteomes" id="UP000183413"/>
    </source>
</evidence>
<feature type="transmembrane region" description="Helical" evidence="9">
    <location>
        <begin position="227"/>
        <end position="252"/>
    </location>
</feature>
<dbReference type="PANTHER" id="PTHR11795">
    <property type="entry name" value="BRANCHED-CHAIN AMINO ACID TRANSPORT SYSTEM PERMEASE PROTEIN LIVH"/>
    <property type="match status" value="1"/>
</dbReference>
<keyword evidence="4 9" id="KW-0812">Transmembrane</keyword>
<evidence type="ECO:0000256" key="5">
    <source>
        <dbReference type="ARBA" id="ARBA00022970"/>
    </source>
</evidence>
<feature type="transmembrane region" description="Helical" evidence="9">
    <location>
        <begin position="62"/>
        <end position="84"/>
    </location>
</feature>
<dbReference type="GO" id="GO:0005886">
    <property type="term" value="C:plasma membrane"/>
    <property type="evidence" value="ECO:0007669"/>
    <property type="project" value="UniProtKB-SubCell"/>
</dbReference>
<feature type="transmembrane region" description="Helical" evidence="9">
    <location>
        <begin position="6"/>
        <end position="29"/>
    </location>
</feature>
<evidence type="ECO:0000256" key="6">
    <source>
        <dbReference type="ARBA" id="ARBA00022989"/>
    </source>
</evidence>
<accession>A0A1I4Y1A8</accession>
<evidence type="ECO:0000256" key="9">
    <source>
        <dbReference type="SAM" id="Phobius"/>
    </source>
</evidence>
<dbReference type="InterPro" id="IPR001851">
    <property type="entry name" value="ABC_transp_permease"/>
</dbReference>